<dbReference type="PANTHER" id="PTHR30015:SF7">
    <property type="entry name" value="TYPE IV METHYL-DIRECTED RESTRICTION ENZYME ECOKMRR"/>
    <property type="match status" value="1"/>
</dbReference>
<dbReference type="GO" id="GO:0003916">
    <property type="term" value="F:DNA topoisomerase activity"/>
    <property type="evidence" value="ECO:0007669"/>
    <property type="project" value="InterPro"/>
</dbReference>
<dbReference type="GO" id="GO:0009307">
    <property type="term" value="P:DNA restriction-modification system"/>
    <property type="evidence" value="ECO:0007669"/>
    <property type="project" value="InterPro"/>
</dbReference>
<dbReference type="GO" id="GO:0006265">
    <property type="term" value="P:DNA topological change"/>
    <property type="evidence" value="ECO:0007669"/>
    <property type="project" value="InterPro"/>
</dbReference>
<dbReference type="InterPro" id="IPR011335">
    <property type="entry name" value="Restrct_endonuc-II-like"/>
</dbReference>
<evidence type="ECO:0000259" key="2">
    <source>
        <dbReference type="Pfam" id="PF01396"/>
    </source>
</evidence>
<protein>
    <submittedName>
        <fullName evidence="4">Restriction endonuclease</fullName>
    </submittedName>
</protein>
<dbReference type="EMBL" id="PIPS01000001">
    <property type="protein sequence ID" value="RUO44528.1"/>
    <property type="molecule type" value="Genomic_DNA"/>
</dbReference>
<name>A0AA94EEX0_9GAMM</name>
<dbReference type="SUPFAM" id="SSF52980">
    <property type="entry name" value="Restriction endonuclease-like"/>
    <property type="match status" value="1"/>
</dbReference>
<dbReference type="GO" id="GO:0003677">
    <property type="term" value="F:DNA binding"/>
    <property type="evidence" value="ECO:0007669"/>
    <property type="project" value="InterPro"/>
</dbReference>
<accession>A0AA94EEX0</accession>
<dbReference type="PANTHER" id="PTHR30015">
    <property type="entry name" value="MRR RESTRICTION SYSTEM PROTEIN"/>
    <property type="match status" value="1"/>
</dbReference>
<reference evidence="5" key="1">
    <citation type="journal article" date="2018" name="Front. Microbiol.">
        <title>Genome-Based Analysis Reveals the Taxonomy and Diversity of the Family Idiomarinaceae.</title>
        <authorList>
            <person name="Liu Y."/>
            <person name="Lai Q."/>
            <person name="Shao Z."/>
        </authorList>
    </citation>
    <scope>NUCLEOTIDE SEQUENCE [LARGE SCALE GENOMIC DNA]</scope>
    <source>
        <strain evidence="5">SN-14</strain>
    </source>
</reference>
<comment type="caution">
    <text evidence="4">The sequence shown here is derived from an EMBL/GenBank/DDBJ whole genome shotgun (WGS) entry which is preliminary data.</text>
</comment>
<organism evidence="4 5">
    <name type="scientific">Idiomarina aquatica</name>
    <dbReference type="NCBI Taxonomy" id="1327752"/>
    <lineage>
        <taxon>Bacteria</taxon>
        <taxon>Pseudomonadati</taxon>
        <taxon>Pseudomonadota</taxon>
        <taxon>Gammaproteobacteria</taxon>
        <taxon>Alteromonadales</taxon>
        <taxon>Idiomarinaceae</taxon>
        <taxon>Idiomarina</taxon>
    </lineage>
</organism>
<keyword evidence="4" id="KW-0540">Nuclease</keyword>
<dbReference type="InterPro" id="IPR007560">
    <property type="entry name" value="Restrct_endonuc_IV_Mrr"/>
</dbReference>
<dbReference type="Proteomes" id="UP000286680">
    <property type="component" value="Unassembled WGS sequence"/>
</dbReference>
<dbReference type="AlphaFoldDB" id="A0AA94EEX0"/>
<dbReference type="InterPro" id="IPR011856">
    <property type="entry name" value="tRNA_endonuc-like_dom_sf"/>
</dbReference>
<evidence type="ECO:0000313" key="4">
    <source>
        <dbReference type="EMBL" id="RUO44528.1"/>
    </source>
</evidence>
<feature type="domain" description="Restriction endonuclease type IV Mrr" evidence="3">
    <location>
        <begin position="113"/>
        <end position="222"/>
    </location>
</feature>
<keyword evidence="4" id="KW-0378">Hydrolase</keyword>
<dbReference type="Gene3D" id="3.30.65.10">
    <property type="entry name" value="Bacterial Topoisomerase I, domain 1"/>
    <property type="match status" value="1"/>
</dbReference>
<evidence type="ECO:0000256" key="1">
    <source>
        <dbReference type="SAM" id="Phobius"/>
    </source>
</evidence>
<dbReference type="GO" id="GO:0015666">
    <property type="term" value="F:restriction endodeoxyribonuclease activity"/>
    <property type="evidence" value="ECO:0007669"/>
    <property type="project" value="TreeGrafter"/>
</dbReference>
<evidence type="ECO:0000313" key="5">
    <source>
        <dbReference type="Proteomes" id="UP000286680"/>
    </source>
</evidence>
<dbReference type="InterPro" id="IPR052906">
    <property type="entry name" value="Type_IV_Methyl-Rstrct_Enzyme"/>
</dbReference>
<keyword evidence="1" id="KW-0472">Membrane</keyword>
<proteinExistence type="predicted"/>
<evidence type="ECO:0000259" key="3">
    <source>
        <dbReference type="Pfam" id="PF04471"/>
    </source>
</evidence>
<dbReference type="InterPro" id="IPR013498">
    <property type="entry name" value="Topo_IA_Znf"/>
</dbReference>
<dbReference type="RefSeq" id="WP_126819087.1">
    <property type="nucleotide sequence ID" value="NZ_PIPS01000001.1"/>
</dbReference>
<dbReference type="SUPFAM" id="SSF57783">
    <property type="entry name" value="Zinc beta-ribbon"/>
    <property type="match status" value="1"/>
</dbReference>
<gene>
    <name evidence="4" type="ORF">CWE23_00320</name>
</gene>
<feature type="transmembrane region" description="Helical" evidence="1">
    <location>
        <begin position="21"/>
        <end position="37"/>
    </location>
</feature>
<keyword evidence="4" id="KW-0255">Endonuclease</keyword>
<dbReference type="Pfam" id="PF04471">
    <property type="entry name" value="Mrr_cat"/>
    <property type="match status" value="1"/>
</dbReference>
<dbReference type="Pfam" id="PF01396">
    <property type="entry name" value="Zn_ribbon_Top1"/>
    <property type="match status" value="1"/>
</dbReference>
<dbReference type="GO" id="GO:0005694">
    <property type="term" value="C:chromosome"/>
    <property type="evidence" value="ECO:0007669"/>
    <property type="project" value="InterPro"/>
</dbReference>
<dbReference type="Gene3D" id="3.40.1350.10">
    <property type="match status" value="1"/>
</dbReference>
<feature type="transmembrane region" description="Helical" evidence="1">
    <location>
        <begin position="69"/>
        <end position="92"/>
    </location>
</feature>
<sequence>MARRRSGKSLIEGLLDLFVTWPWYVSLALAICIFFGIDTYQQLTPEAAVRPKSSNPGDVVVAAFEPAKAMALTLVKIFLPILLAIASFVSFIKSLLTQRHYHYVEQSPTSASLNEMSWSDFESLTGEYFKREGYTVKPTKKGPDGGVDLRIKKDDRLYLVQCKQWKMRKVPVAVVRELYGLIAAENAAGGFMVTSGELTREALDFAKDKPIYMIDGTTFHRFIRQREKDAVTFPPNHVSKVTVIHCPNCNSPMVKRTARNGANAGRQFWGCRRFPRCYGTRDIQ</sequence>
<keyword evidence="1" id="KW-1133">Transmembrane helix</keyword>
<feature type="domain" description="DNA topoisomerase type IA zn finger" evidence="2">
    <location>
        <begin position="244"/>
        <end position="283"/>
    </location>
</feature>
<keyword evidence="5" id="KW-1185">Reference proteome</keyword>
<keyword evidence="1" id="KW-0812">Transmembrane</keyword>